<dbReference type="KEGG" id="acad:UA74_20210"/>
<organism evidence="1 2">
    <name type="scientific">Actinoalloteichus fjordicus</name>
    <dbReference type="NCBI Taxonomy" id="1612552"/>
    <lineage>
        <taxon>Bacteria</taxon>
        <taxon>Bacillati</taxon>
        <taxon>Actinomycetota</taxon>
        <taxon>Actinomycetes</taxon>
        <taxon>Pseudonocardiales</taxon>
        <taxon>Pseudonocardiaceae</taxon>
        <taxon>Actinoalloteichus</taxon>
    </lineage>
</organism>
<name>A0AAC9LFZ3_9PSEU</name>
<reference evidence="2" key="1">
    <citation type="submission" date="2016-06" db="EMBL/GenBank/DDBJ databases">
        <title>Complete genome sequence of Actinoalloteichus fjordicus DSM 46855 (=ADI127-17), type strain of the new species Actinoalloteichus fjordicus.</title>
        <authorList>
            <person name="Ruckert C."/>
            <person name="Nouioui I."/>
            <person name="Willmese J."/>
            <person name="van Wezel G."/>
            <person name="Klenk H.-P."/>
            <person name="Kalinowski J."/>
            <person name="Zotchev S.B."/>
        </authorList>
    </citation>
    <scope>NUCLEOTIDE SEQUENCE [LARGE SCALE GENOMIC DNA]</scope>
    <source>
        <strain evidence="2">ADI127-7</strain>
    </source>
</reference>
<protein>
    <submittedName>
        <fullName evidence="1">Uncharacterized protein</fullName>
    </submittedName>
</protein>
<dbReference type="AlphaFoldDB" id="A0AAC9LFZ3"/>
<sequence length="77" mass="8185">MSLKSLIIDLPTPTAVLVAVWATTPDSRREKSASGRSPVRLHIATVTGCGENKQHAAAFDRTRALGHHRQTQGGGVV</sequence>
<accession>A0AAC9LFZ3</accession>
<evidence type="ECO:0000313" key="1">
    <source>
        <dbReference type="EMBL" id="APU16067.1"/>
    </source>
</evidence>
<dbReference type="Proteomes" id="UP000185511">
    <property type="component" value="Chromosome"/>
</dbReference>
<gene>
    <name evidence="1" type="ORF">UA74_20210</name>
</gene>
<dbReference type="EMBL" id="CP016076">
    <property type="protein sequence ID" value="APU16067.1"/>
    <property type="molecule type" value="Genomic_DNA"/>
</dbReference>
<evidence type="ECO:0000313" key="2">
    <source>
        <dbReference type="Proteomes" id="UP000185511"/>
    </source>
</evidence>
<keyword evidence="2" id="KW-1185">Reference proteome</keyword>
<proteinExistence type="predicted"/>